<gene>
    <name evidence="1" type="ORF">CJD_A0527</name>
</gene>
<evidence type="ECO:0000313" key="1">
    <source>
        <dbReference type="EMBL" id="EDT70536.1"/>
    </source>
</evidence>
<dbReference type="EMBL" id="ABOO01000048">
    <property type="protein sequence ID" value="EDT70536.1"/>
    <property type="molecule type" value="Genomic_DNA"/>
</dbReference>
<organism evidence="1 2">
    <name type="scientific">Clostridium perfringens D str. JGS1721</name>
    <dbReference type="NCBI Taxonomy" id="488537"/>
    <lineage>
        <taxon>Bacteria</taxon>
        <taxon>Bacillati</taxon>
        <taxon>Bacillota</taxon>
        <taxon>Clostridia</taxon>
        <taxon>Eubacteriales</taxon>
        <taxon>Clostridiaceae</taxon>
        <taxon>Clostridium</taxon>
    </lineage>
</organism>
<accession>B1V6L6</accession>
<dbReference type="AlphaFoldDB" id="B1V6L6"/>
<dbReference type="Proteomes" id="UP000003188">
    <property type="component" value="Unassembled WGS sequence"/>
</dbReference>
<evidence type="ECO:0000313" key="2">
    <source>
        <dbReference type="Proteomes" id="UP000003188"/>
    </source>
</evidence>
<name>B1V6L6_CLOPF</name>
<sequence length="101" mass="11893">MENNKKYLVKYNSQNYFCTCFDEIAEIMIGEENSETPITNRFLLIEMIKICAIMEGIEIYFEDSNYKKINSKNKVYLDIDDDDSIIKIINDLNLATILYLI</sequence>
<proteinExistence type="predicted"/>
<comment type="caution">
    <text evidence="1">The sequence shown here is derived from an EMBL/GenBank/DDBJ whole genome shotgun (WGS) entry which is preliminary data.</text>
</comment>
<reference evidence="1 2" key="1">
    <citation type="submission" date="2008-03" db="EMBL/GenBank/DDBJ databases">
        <authorList>
            <person name="Paulsen I."/>
            <person name="Sebastian Y."/>
        </authorList>
    </citation>
    <scope>NUCLEOTIDE SEQUENCE [LARGE SCALE GENOMIC DNA]</scope>
    <source>
        <strain evidence="2">D str. JGS1721</strain>
    </source>
</reference>
<dbReference type="RefSeq" id="WP_003476094.1">
    <property type="nucleotide sequence ID" value="NZ_ABOO01000048.1"/>
</dbReference>
<protein>
    <submittedName>
        <fullName evidence="1">Uncharacterized protein</fullName>
    </submittedName>
</protein>